<dbReference type="Proteomes" id="UP000823612">
    <property type="component" value="Unassembled WGS sequence"/>
</dbReference>
<protein>
    <submittedName>
        <fullName evidence="1">Uncharacterized protein</fullName>
    </submittedName>
</protein>
<reference evidence="1" key="2">
    <citation type="journal article" date="2021" name="PeerJ">
        <title>Extensive microbial diversity within the chicken gut microbiome revealed by metagenomics and culture.</title>
        <authorList>
            <person name="Gilroy R."/>
            <person name="Ravi A."/>
            <person name="Getino M."/>
            <person name="Pursley I."/>
            <person name="Horton D.L."/>
            <person name="Alikhan N.F."/>
            <person name="Baker D."/>
            <person name="Gharbi K."/>
            <person name="Hall N."/>
            <person name="Watson M."/>
            <person name="Adriaenssens E.M."/>
            <person name="Foster-Nyarko E."/>
            <person name="Jarju S."/>
            <person name="Secka A."/>
            <person name="Antonio M."/>
            <person name="Oren A."/>
            <person name="Chaudhuri R.R."/>
            <person name="La Ragione R."/>
            <person name="Hildebrand F."/>
            <person name="Pallen M.J."/>
        </authorList>
    </citation>
    <scope>NUCLEOTIDE SEQUENCE</scope>
    <source>
        <strain evidence="1">2889</strain>
    </source>
</reference>
<evidence type="ECO:0000313" key="2">
    <source>
        <dbReference type="Proteomes" id="UP000823612"/>
    </source>
</evidence>
<comment type="caution">
    <text evidence="1">The sequence shown here is derived from an EMBL/GenBank/DDBJ whole genome shotgun (WGS) entry which is preliminary data.</text>
</comment>
<dbReference type="EMBL" id="JADIMZ010000025">
    <property type="protein sequence ID" value="MBO8431990.1"/>
    <property type="molecule type" value="Genomic_DNA"/>
</dbReference>
<evidence type="ECO:0000313" key="1">
    <source>
        <dbReference type="EMBL" id="MBO8431990.1"/>
    </source>
</evidence>
<gene>
    <name evidence="1" type="ORF">IAB08_01685</name>
</gene>
<reference evidence="1" key="1">
    <citation type="submission" date="2020-10" db="EMBL/GenBank/DDBJ databases">
        <authorList>
            <person name="Gilroy R."/>
        </authorList>
    </citation>
    <scope>NUCLEOTIDE SEQUENCE</scope>
    <source>
        <strain evidence="1">2889</strain>
    </source>
</reference>
<proteinExistence type="predicted"/>
<dbReference type="AlphaFoldDB" id="A0A9D9GYR7"/>
<sequence>MKISIMISRFKYCFYINLLLVCMVPTYAQDTVRQSFGFKFTGNLYTSVADFGRQDFGTALSSALPDFDLPAVSWGAEIQFGLVSSKRWGIGVELASLMNMASNRTTFKYANMEAGLYGEYVLVKRPRFELIGQFSLGITQGFLNYEHLQGDSGNGITLDGYMEEDVLNIRQKVLGYAALGFSANYVVSPDFSVGLFARWVQQIGHGYWYASMSDTRITDIPKSSRIPLNIGFVFSFSSLN</sequence>
<accession>A0A9D9GYR7</accession>
<organism evidence="1 2">
    <name type="scientific">Candidatus Pullibacteroides excrementavium</name>
    <dbReference type="NCBI Taxonomy" id="2840905"/>
    <lineage>
        <taxon>Bacteria</taxon>
        <taxon>Pseudomonadati</taxon>
        <taxon>Bacteroidota</taxon>
        <taxon>Bacteroidia</taxon>
        <taxon>Bacteroidales</taxon>
        <taxon>Candidatus Pullibacteroides</taxon>
    </lineage>
</organism>
<name>A0A9D9GYR7_9BACT</name>